<organism evidence="1 2">
    <name type="scientific">Mycena rosella</name>
    <name type="common">Pink bonnet</name>
    <name type="synonym">Agaricus rosellus</name>
    <dbReference type="NCBI Taxonomy" id="1033263"/>
    <lineage>
        <taxon>Eukaryota</taxon>
        <taxon>Fungi</taxon>
        <taxon>Dikarya</taxon>
        <taxon>Basidiomycota</taxon>
        <taxon>Agaricomycotina</taxon>
        <taxon>Agaricomycetes</taxon>
        <taxon>Agaricomycetidae</taxon>
        <taxon>Agaricales</taxon>
        <taxon>Marasmiineae</taxon>
        <taxon>Mycenaceae</taxon>
        <taxon>Mycena</taxon>
    </lineage>
</organism>
<accession>A0AAD7GWT1</accession>
<dbReference type="AlphaFoldDB" id="A0AAD7GWT1"/>
<evidence type="ECO:0000313" key="2">
    <source>
        <dbReference type="Proteomes" id="UP001221757"/>
    </source>
</evidence>
<proteinExistence type="predicted"/>
<dbReference type="EMBL" id="JARKIE010000006">
    <property type="protein sequence ID" value="KAJ7706908.1"/>
    <property type="molecule type" value="Genomic_DNA"/>
</dbReference>
<dbReference type="Proteomes" id="UP001221757">
    <property type="component" value="Unassembled WGS sequence"/>
</dbReference>
<keyword evidence="2" id="KW-1185">Reference proteome</keyword>
<protein>
    <submittedName>
        <fullName evidence="1">Uncharacterized protein</fullName>
    </submittedName>
</protein>
<reference evidence="1" key="1">
    <citation type="submission" date="2023-03" db="EMBL/GenBank/DDBJ databases">
        <title>Massive genome expansion in bonnet fungi (Mycena s.s.) driven by repeated elements and novel gene families across ecological guilds.</title>
        <authorList>
            <consortium name="Lawrence Berkeley National Laboratory"/>
            <person name="Harder C.B."/>
            <person name="Miyauchi S."/>
            <person name="Viragh M."/>
            <person name="Kuo A."/>
            <person name="Thoen E."/>
            <person name="Andreopoulos B."/>
            <person name="Lu D."/>
            <person name="Skrede I."/>
            <person name="Drula E."/>
            <person name="Henrissat B."/>
            <person name="Morin E."/>
            <person name="Kohler A."/>
            <person name="Barry K."/>
            <person name="LaButti K."/>
            <person name="Morin E."/>
            <person name="Salamov A."/>
            <person name="Lipzen A."/>
            <person name="Mereny Z."/>
            <person name="Hegedus B."/>
            <person name="Baldrian P."/>
            <person name="Stursova M."/>
            <person name="Weitz H."/>
            <person name="Taylor A."/>
            <person name="Grigoriev I.V."/>
            <person name="Nagy L.G."/>
            <person name="Martin F."/>
            <person name="Kauserud H."/>
        </authorList>
    </citation>
    <scope>NUCLEOTIDE SEQUENCE</scope>
    <source>
        <strain evidence="1">CBHHK067</strain>
    </source>
</reference>
<sequence>MCGYVHLLHVFTAGGEDGNDVLSRRPTTTVAQRHSSLSISRCPRVTVQRVHEDEREWYGVALMHEARDNANGRWARQVEMTSLGQNRASAKATESICGVMEIMNDYGQILQRGLILDRLVEAVLDAGWMSQDRSCRRRARLQEHGAGVLHAVEITRTPRAR</sequence>
<gene>
    <name evidence="1" type="ORF">B0H17DRAFT_1125716</name>
</gene>
<evidence type="ECO:0000313" key="1">
    <source>
        <dbReference type="EMBL" id="KAJ7706908.1"/>
    </source>
</evidence>
<comment type="caution">
    <text evidence="1">The sequence shown here is derived from an EMBL/GenBank/DDBJ whole genome shotgun (WGS) entry which is preliminary data.</text>
</comment>
<name>A0AAD7GWT1_MYCRO</name>